<sequence>MPLIIFCSFLDLGFWCKQTTLQEKTVQLIAIGRKLFFELLYQWEAFRRLLHLPE</sequence>
<accession>A0A0L8I2V9</accession>
<dbReference type="EMBL" id="KQ416694">
    <property type="protein sequence ID" value="KOF95689.1"/>
    <property type="molecule type" value="Genomic_DNA"/>
</dbReference>
<evidence type="ECO:0000313" key="1">
    <source>
        <dbReference type="EMBL" id="KOF95689.1"/>
    </source>
</evidence>
<proteinExistence type="predicted"/>
<name>A0A0L8I2V9_OCTBM</name>
<gene>
    <name evidence="1" type="ORF">OCBIM_22037372mg</name>
</gene>
<protein>
    <submittedName>
        <fullName evidence="1">Uncharacterized protein</fullName>
    </submittedName>
</protein>
<dbReference type="AlphaFoldDB" id="A0A0L8I2V9"/>
<reference evidence="1" key="1">
    <citation type="submission" date="2015-07" db="EMBL/GenBank/DDBJ databases">
        <title>MeaNS - Measles Nucleotide Surveillance Program.</title>
        <authorList>
            <person name="Tran T."/>
            <person name="Druce J."/>
        </authorList>
    </citation>
    <scope>NUCLEOTIDE SEQUENCE</scope>
    <source>
        <strain evidence="1">UCB-OBI-ISO-001</strain>
        <tissue evidence="1">Gonad</tissue>
    </source>
</reference>
<organism evidence="1">
    <name type="scientific">Octopus bimaculoides</name>
    <name type="common">California two-spotted octopus</name>
    <dbReference type="NCBI Taxonomy" id="37653"/>
    <lineage>
        <taxon>Eukaryota</taxon>
        <taxon>Metazoa</taxon>
        <taxon>Spiralia</taxon>
        <taxon>Lophotrochozoa</taxon>
        <taxon>Mollusca</taxon>
        <taxon>Cephalopoda</taxon>
        <taxon>Coleoidea</taxon>
        <taxon>Octopodiformes</taxon>
        <taxon>Octopoda</taxon>
        <taxon>Incirrata</taxon>
        <taxon>Octopodidae</taxon>
        <taxon>Octopus</taxon>
    </lineage>
</organism>